<dbReference type="Proteomes" id="UP000215215">
    <property type="component" value="Unassembled WGS sequence"/>
</dbReference>
<keyword evidence="5 9" id="KW-0418">Kinase</keyword>
<dbReference type="EMBL" id="NOZQ01000051">
    <property type="protein sequence ID" value="OYD16761.1"/>
    <property type="molecule type" value="Genomic_DNA"/>
</dbReference>
<name>A0A235BWY2_UNCW3</name>
<dbReference type="FunFam" id="3.40.1190.20:FF:000003">
    <property type="entry name" value="Phosphomethylpyrimidine kinase ThiD"/>
    <property type="match status" value="1"/>
</dbReference>
<dbReference type="InterPro" id="IPR013216">
    <property type="entry name" value="Methyltransf_11"/>
</dbReference>
<dbReference type="GO" id="GO:0008902">
    <property type="term" value="F:hydroxymethylpyrimidine kinase activity"/>
    <property type="evidence" value="ECO:0007669"/>
    <property type="project" value="UniProtKB-EC"/>
</dbReference>
<evidence type="ECO:0000256" key="1">
    <source>
        <dbReference type="ARBA" id="ARBA00004948"/>
    </source>
</evidence>
<dbReference type="GO" id="GO:0005524">
    <property type="term" value="F:ATP binding"/>
    <property type="evidence" value="ECO:0007669"/>
    <property type="project" value="UniProtKB-KW"/>
</dbReference>
<gene>
    <name evidence="9" type="primary">thiD</name>
    <name evidence="9" type="ORF">CH333_02605</name>
</gene>
<dbReference type="InterPro" id="IPR029056">
    <property type="entry name" value="Ribokinase-like"/>
</dbReference>
<evidence type="ECO:0000256" key="5">
    <source>
        <dbReference type="ARBA" id="ARBA00022777"/>
    </source>
</evidence>
<keyword evidence="3" id="KW-0808">Transferase</keyword>
<evidence type="ECO:0000259" key="8">
    <source>
        <dbReference type="Pfam" id="PF08543"/>
    </source>
</evidence>
<comment type="caution">
    <text evidence="9">The sequence shown here is derived from an EMBL/GenBank/DDBJ whole genome shotgun (WGS) entry which is preliminary data.</text>
</comment>
<feature type="domain" description="Methyltransferase type 11" evidence="7">
    <location>
        <begin position="307"/>
        <end position="391"/>
    </location>
</feature>
<dbReference type="CDD" id="cd02440">
    <property type="entry name" value="AdoMet_MTases"/>
    <property type="match status" value="1"/>
</dbReference>
<proteinExistence type="predicted"/>
<dbReference type="InterPro" id="IPR013749">
    <property type="entry name" value="PM/HMP-P_kinase-1"/>
</dbReference>
<dbReference type="NCBIfam" id="TIGR00097">
    <property type="entry name" value="HMP-P_kinase"/>
    <property type="match status" value="1"/>
</dbReference>
<dbReference type="PANTHER" id="PTHR20858:SF17">
    <property type="entry name" value="HYDROXYMETHYLPYRIMIDINE_PHOSPHOMETHYLPYRIMIDINE KINASE THI20-RELATED"/>
    <property type="match status" value="1"/>
</dbReference>
<dbReference type="InterPro" id="IPR029063">
    <property type="entry name" value="SAM-dependent_MTases_sf"/>
</dbReference>
<dbReference type="EC" id="2.7.1.49" evidence="2"/>
<dbReference type="Gene3D" id="3.40.1190.20">
    <property type="match status" value="1"/>
</dbReference>
<protein>
    <recommendedName>
        <fullName evidence="2">hydroxymethylpyrimidine kinase</fullName>
        <ecNumber evidence="2">2.7.1.49</ecNumber>
    </recommendedName>
</protein>
<dbReference type="SUPFAM" id="SSF53335">
    <property type="entry name" value="S-adenosyl-L-methionine-dependent methyltransferases"/>
    <property type="match status" value="1"/>
</dbReference>
<evidence type="ECO:0000256" key="2">
    <source>
        <dbReference type="ARBA" id="ARBA00012135"/>
    </source>
</evidence>
<dbReference type="AlphaFoldDB" id="A0A235BWY2"/>
<dbReference type="PANTHER" id="PTHR20858">
    <property type="entry name" value="PHOSPHOMETHYLPYRIMIDINE KINASE"/>
    <property type="match status" value="1"/>
</dbReference>
<dbReference type="Pfam" id="PF08241">
    <property type="entry name" value="Methyltransf_11"/>
    <property type="match status" value="1"/>
</dbReference>
<dbReference type="SUPFAM" id="SSF53613">
    <property type="entry name" value="Ribokinase-like"/>
    <property type="match status" value="1"/>
</dbReference>
<evidence type="ECO:0000259" key="7">
    <source>
        <dbReference type="Pfam" id="PF08241"/>
    </source>
</evidence>
<keyword evidence="4" id="KW-0547">Nucleotide-binding</keyword>
<dbReference type="InterPro" id="IPR004399">
    <property type="entry name" value="HMP/HMP-P_kinase_dom"/>
</dbReference>
<keyword evidence="6" id="KW-0067">ATP-binding</keyword>
<comment type="pathway">
    <text evidence="1">Cofactor biosynthesis; thiamine diphosphate biosynthesis.</text>
</comment>
<dbReference type="CDD" id="cd01169">
    <property type="entry name" value="HMPP_kinase"/>
    <property type="match status" value="1"/>
</dbReference>
<dbReference type="Gene3D" id="3.40.50.150">
    <property type="entry name" value="Vaccinia Virus protein VP39"/>
    <property type="match status" value="1"/>
</dbReference>
<reference evidence="9 10" key="1">
    <citation type="submission" date="2017-07" db="EMBL/GenBank/DDBJ databases">
        <title>Recovery of genomes from metagenomes via a dereplication, aggregation, and scoring strategy.</title>
        <authorList>
            <person name="Sieber C.M."/>
            <person name="Probst A.J."/>
            <person name="Sharrar A."/>
            <person name="Thomas B.C."/>
            <person name="Hess M."/>
            <person name="Tringe S.G."/>
            <person name="Banfield J.F."/>
        </authorList>
    </citation>
    <scope>NUCLEOTIDE SEQUENCE [LARGE SCALE GENOMIC DNA]</scope>
    <source>
        <strain evidence="9">JGI_Cruoil_03_44_89</strain>
    </source>
</reference>
<dbReference type="GO" id="GO:0008757">
    <property type="term" value="F:S-adenosylmethionine-dependent methyltransferase activity"/>
    <property type="evidence" value="ECO:0007669"/>
    <property type="project" value="InterPro"/>
</dbReference>
<organism evidence="9 10">
    <name type="scientific">candidate division WOR-3 bacterium JGI_Cruoil_03_44_89</name>
    <dbReference type="NCBI Taxonomy" id="1973748"/>
    <lineage>
        <taxon>Bacteria</taxon>
        <taxon>Bacteria division WOR-3</taxon>
    </lineage>
</organism>
<sequence>MNYEGKALTIAGSDSGGGAGIQADLKTFQAFNVFGMSVVTSVTSQNTLGVRSIRDIPPDVVGDQIDMIMEDIGTDAAKTGMVSNKDIIGMVVDRVKKYRIEKLVVDPVMVAKSGARLLRENAESALTEKLLPVAFLVTPNVFEAEILSGTEIGGIEDAKKSARLIRERGVKFVLLKGGHLSGERAIDILFDGRDFDFYESERVDTENTHGTGCTFSAAITAGLSRGMGVHDAIKVAKDYITRAIRNAPTDIGGGHGPLYHNIRPFEVSAFEEAAGDFDSWFDKNKVVFESELLAEKHFLPNPENSVSIGVGSGLFASRLGIEYGVEPSKEMAKLAEKGGIKVKIGTAEEVPFEDGRFDTALLSTILSYVGNPEKAVREAYRILKHGGHIVVSFLAREGSYAMMYDLAYLRGKHDPKTAPKYPYPLKFIKETHWRSTEEVTNLLEGAGFVDLKYVQTLTKHPRYTNDEIEEPVEGYERGDYIVIRGRKP</sequence>
<accession>A0A235BWY2</accession>
<dbReference type="GO" id="GO:0008972">
    <property type="term" value="F:phosphomethylpyrimidine kinase activity"/>
    <property type="evidence" value="ECO:0007669"/>
    <property type="project" value="InterPro"/>
</dbReference>
<evidence type="ECO:0000313" key="9">
    <source>
        <dbReference type="EMBL" id="OYD16761.1"/>
    </source>
</evidence>
<dbReference type="GO" id="GO:0009228">
    <property type="term" value="P:thiamine biosynthetic process"/>
    <property type="evidence" value="ECO:0007669"/>
    <property type="project" value="InterPro"/>
</dbReference>
<evidence type="ECO:0000256" key="6">
    <source>
        <dbReference type="ARBA" id="ARBA00022840"/>
    </source>
</evidence>
<evidence type="ECO:0000256" key="3">
    <source>
        <dbReference type="ARBA" id="ARBA00022679"/>
    </source>
</evidence>
<evidence type="ECO:0000313" key="10">
    <source>
        <dbReference type="Proteomes" id="UP000215215"/>
    </source>
</evidence>
<dbReference type="GO" id="GO:0005829">
    <property type="term" value="C:cytosol"/>
    <property type="evidence" value="ECO:0007669"/>
    <property type="project" value="TreeGrafter"/>
</dbReference>
<feature type="domain" description="Pyridoxamine kinase/Phosphomethylpyrimidine kinase" evidence="8">
    <location>
        <begin position="14"/>
        <end position="258"/>
    </location>
</feature>
<evidence type="ECO:0000256" key="4">
    <source>
        <dbReference type="ARBA" id="ARBA00022741"/>
    </source>
</evidence>
<dbReference type="Pfam" id="PF08543">
    <property type="entry name" value="Phos_pyr_kin"/>
    <property type="match status" value="1"/>
</dbReference>